<protein>
    <recommendedName>
        <fullName evidence="3">F-box domain-containing protein</fullName>
    </recommendedName>
</protein>
<dbReference type="Proteomes" id="UP001221142">
    <property type="component" value="Unassembled WGS sequence"/>
</dbReference>
<dbReference type="EMBL" id="JARKIF010000002">
    <property type="protein sequence ID" value="KAJ7646544.1"/>
    <property type="molecule type" value="Genomic_DNA"/>
</dbReference>
<proteinExistence type="predicted"/>
<accession>A0AAD7CDP6</accession>
<comment type="caution">
    <text evidence="1">The sequence shown here is derived from an EMBL/GenBank/DDBJ whole genome shotgun (WGS) entry which is preliminary data.</text>
</comment>
<evidence type="ECO:0000313" key="2">
    <source>
        <dbReference type="Proteomes" id="UP001221142"/>
    </source>
</evidence>
<organism evidence="1 2">
    <name type="scientific">Roridomyces roridus</name>
    <dbReference type="NCBI Taxonomy" id="1738132"/>
    <lineage>
        <taxon>Eukaryota</taxon>
        <taxon>Fungi</taxon>
        <taxon>Dikarya</taxon>
        <taxon>Basidiomycota</taxon>
        <taxon>Agaricomycotina</taxon>
        <taxon>Agaricomycetes</taxon>
        <taxon>Agaricomycetidae</taxon>
        <taxon>Agaricales</taxon>
        <taxon>Marasmiineae</taxon>
        <taxon>Mycenaceae</taxon>
        <taxon>Roridomyces</taxon>
    </lineage>
</organism>
<evidence type="ECO:0000313" key="1">
    <source>
        <dbReference type="EMBL" id="KAJ7646544.1"/>
    </source>
</evidence>
<sequence>IFVACLPTGRNAVMSALEAPLLVSRICSEWRAIALTTPSLWDSLHVPADFILKRPEQRIPAIPRWLQLSGALPLSLSFEFLDTSRPRTFEDFETLCVLIDRLVESTSRWERIVFRNFATTVPSGFANAEASLLKSFTGEGVTISVLRQLDGLLRTSSLRTLILHMDTLQPALGASSLLDLPCHWANLTHITLKPSQSHGGLPPGGVVTLLERCPWLVSFHVKANDTQNWDQYARPKQIPLPSLESLILFEPQALDLQSVIHLLDALCAPKLHQLHIPTNPLLAELHRWQCQFMLNLGTPSPLEDLLISLPSYTASMILETLGFLSNLTTLAILTRTEWGWGWGPGPVSNDKIESCSPERLLELLTPSPRMGICLSCRVSSSANVVPSSEKRWNSLFGDGLIFKSGSDAWLFSVMGRTGSCRRSSRLTR</sequence>
<evidence type="ECO:0008006" key="3">
    <source>
        <dbReference type="Google" id="ProtNLM"/>
    </source>
</evidence>
<reference evidence="1" key="1">
    <citation type="submission" date="2023-03" db="EMBL/GenBank/DDBJ databases">
        <title>Massive genome expansion in bonnet fungi (Mycena s.s.) driven by repeated elements and novel gene families across ecological guilds.</title>
        <authorList>
            <consortium name="Lawrence Berkeley National Laboratory"/>
            <person name="Harder C.B."/>
            <person name="Miyauchi S."/>
            <person name="Viragh M."/>
            <person name="Kuo A."/>
            <person name="Thoen E."/>
            <person name="Andreopoulos B."/>
            <person name="Lu D."/>
            <person name="Skrede I."/>
            <person name="Drula E."/>
            <person name="Henrissat B."/>
            <person name="Morin E."/>
            <person name="Kohler A."/>
            <person name="Barry K."/>
            <person name="LaButti K."/>
            <person name="Morin E."/>
            <person name="Salamov A."/>
            <person name="Lipzen A."/>
            <person name="Mereny Z."/>
            <person name="Hegedus B."/>
            <person name="Baldrian P."/>
            <person name="Stursova M."/>
            <person name="Weitz H."/>
            <person name="Taylor A."/>
            <person name="Grigoriev I.V."/>
            <person name="Nagy L.G."/>
            <person name="Martin F."/>
            <person name="Kauserud H."/>
        </authorList>
    </citation>
    <scope>NUCLEOTIDE SEQUENCE</scope>
    <source>
        <strain evidence="1">9284</strain>
    </source>
</reference>
<dbReference type="AlphaFoldDB" id="A0AAD7CDP6"/>
<feature type="non-terminal residue" evidence="1">
    <location>
        <position position="1"/>
    </location>
</feature>
<name>A0AAD7CDP6_9AGAR</name>
<dbReference type="SUPFAM" id="SSF52047">
    <property type="entry name" value="RNI-like"/>
    <property type="match status" value="1"/>
</dbReference>
<keyword evidence="2" id="KW-1185">Reference proteome</keyword>
<gene>
    <name evidence="1" type="ORF">FB45DRAFT_890731</name>
</gene>